<sequence length="1148" mass="129752">SHTLLYLQNETPLHAAAKKGHPECVRVLLRAGANTVNRNSDNKTAEELAVQEDVQQVLQLFKALQPKVVDGLLTIDLSAKGLTSVPAEVFDNRDVECLDLSNNRLKSIPEEIGQLQKLQRLELYSNLLTQLPQAITTLHNLQVILLSHNKLETLPDGFSRLEQLHGLNIQNNIFKKIPEEVCSLLQLGYLGLGGNPLKCLPDKISQLTGLTRLDIMDCQFDEFPRQVLQLKGLKELYMGKWAGEGKPSLVPEDIGRLKNLENLHMENSDLESLPEGVRELVQLKYLNISDNRFTSVPEQIMNLPNITELLLSNNRISRLPLKLGHMTQIVRLEIVRNPLTYPPPDVCEKGTAAIMDFLRRKLGEKEGREFGKLFFCFSQNVTQRVEVEALATVAGLTASERTSILGKDKTNPSYQANNVLLKWMEKDHEASMDKLQQELSDIGMGQLAQEAGRIKVERLKRPADTSGGPPAKRPAAGGSSGEGLQEEQQTKEKIRQAEQKLVQMQRHSETQEAMSTPQQTKEKIRQAEQKLVQMQHHSETQEAMVHSLRAEVTRLRDKEEQAQKVLLDHKLEIQQLQEANVAMATRVDDLLQDNEKLRSQVVLLGGEHADEQTTQVLEQTILMFTENFLEKYRQSKPSLEGGEEAEQQKSRQSKPPLKESELATAAESHLLTKLSCRLGSDWRRLGAGLGIPQPRLDSIQAQYNSAIQRACRVLQVWMWGGRHGLPHDLKQLETVLKDMDRPDLLDIVKTAFKDYIEEMPEVEVEPDASVDEQGVTTWSVQLPGRGKFLCKHTDLGVVTPCPVQLTYRTVNPSEHWPESEDWELIGPLFHIQCNHGDDVPVELLLPHILDLSQEDGSALSPDDVRAAHVVAGNTTLHPADVTPTHFLTRHQNGSLWASMLQKLQALTMNRRGLFTLFKTSQTPHGVDVKAHIVSNTKGMVETLQEDLSKLHPRFYHWDSLPCSFRPHRIYCLQASVENGTLAHAEPQPPGGLEYEDTLDCDRIYPSFHMTVQRSNPGTEHLQHLQHLQMTLQLYPQAESSNVICSCTRYLDDGAAIEQRRPDDVSQHFFFIKEKVSVHWRDLAHFLDFTRSDIDTIQYKQANRDAKDCCMDMLEQWRTRRGNAATLQVLLQALTEAGLQDTVDQLNNM</sequence>
<dbReference type="Gene3D" id="3.80.10.10">
    <property type="entry name" value="Ribonuclease Inhibitor"/>
    <property type="match status" value="1"/>
</dbReference>
<dbReference type="CDD" id="cd01670">
    <property type="entry name" value="Death"/>
    <property type="match status" value="2"/>
</dbReference>
<dbReference type="KEGG" id="bbel:109479427"/>
<gene>
    <name evidence="15" type="primary">LOC109479427</name>
</gene>
<evidence type="ECO:0000256" key="9">
    <source>
        <dbReference type="PROSITE-ProRule" id="PRU00023"/>
    </source>
</evidence>
<dbReference type="PROSITE" id="PS50017">
    <property type="entry name" value="DEATH_DOMAIN"/>
    <property type="match status" value="2"/>
</dbReference>
<dbReference type="PROSITE" id="PS50088">
    <property type="entry name" value="ANK_REPEAT"/>
    <property type="match status" value="1"/>
</dbReference>
<feature type="domain" description="FIIND" evidence="13">
    <location>
        <begin position="755"/>
        <end position="1062"/>
    </location>
</feature>
<feature type="compositionally biased region" description="Basic and acidic residues" evidence="11">
    <location>
        <begin position="488"/>
        <end position="498"/>
    </location>
</feature>
<reference evidence="15" key="1">
    <citation type="submission" date="2025-08" db="UniProtKB">
        <authorList>
            <consortium name="RefSeq"/>
        </authorList>
    </citation>
    <scope>IDENTIFICATION</scope>
    <source>
        <tissue evidence="15">Gonad</tissue>
    </source>
</reference>
<dbReference type="SMART" id="SM00248">
    <property type="entry name" value="ANK"/>
    <property type="match status" value="1"/>
</dbReference>
<dbReference type="SUPFAM" id="SSF48403">
    <property type="entry name" value="Ankyrin repeat"/>
    <property type="match status" value="1"/>
</dbReference>
<feature type="region of interest" description="Disordered" evidence="11">
    <location>
        <begin position="459"/>
        <end position="522"/>
    </location>
</feature>
<dbReference type="GeneID" id="109479427"/>
<evidence type="ECO:0000256" key="3">
    <source>
        <dbReference type="ARBA" id="ARBA00022614"/>
    </source>
</evidence>
<feature type="domain" description="Death" evidence="12">
    <location>
        <begin position="1079"/>
        <end position="1148"/>
    </location>
</feature>
<dbReference type="SMART" id="SM00369">
    <property type="entry name" value="LRR_TYP"/>
    <property type="match status" value="8"/>
</dbReference>
<dbReference type="RefSeq" id="XP_019636952.1">
    <property type="nucleotide sequence ID" value="XM_019781393.1"/>
</dbReference>
<name>A0A6P5A163_BRABE</name>
<evidence type="ECO:0000256" key="8">
    <source>
        <dbReference type="ARBA" id="ARBA00032455"/>
    </source>
</evidence>
<dbReference type="PANTHER" id="PTHR48051:SF54">
    <property type="entry name" value="LEUCINE-RICH REPEAT-CONTAINING PROTEIN"/>
    <property type="match status" value="1"/>
</dbReference>
<evidence type="ECO:0000313" key="15">
    <source>
        <dbReference type="RefSeq" id="XP_019636952.1"/>
    </source>
</evidence>
<feature type="non-terminal residue" evidence="15">
    <location>
        <position position="1"/>
    </location>
</feature>
<dbReference type="InterPro" id="IPR003591">
    <property type="entry name" value="Leu-rich_rpt_typical-subtyp"/>
</dbReference>
<evidence type="ECO:0000256" key="4">
    <source>
        <dbReference type="ARBA" id="ARBA00022737"/>
    </source>
</evidence>
<keyword evidence="10" id="KW-0175">Coiled coil</keyword>
<dbReference type="SUPFAM" id="SSF47986">
    <property type="entry name" value="DEATH domain"/>
    <property type="match status" value="2"/>
</dbReference>
<dbReference type="Pfam" id="PF00023">
    <property type="entry name" value="Ank"/>
    <property type="match status" value="1"/>
</dbReference>
<dbReference type="SMART" id="SM00364">
    <property type="entry name" value="LRR_BAC"/>
    <property type="match status" value="7"/>
</dbReference>
<dbReference type="InterPro" id="IPR000488">
    <property type="entry name" value="Death_dom"/>
</dbReference>
<dbReference type="Pfam" id="PF23598">
    <property type="entry name" value="LRR_14"/>
    <property type="match status" value="1"/>
</dbReference>
<dbReference type="GO" id="GO:0005829">
    <property type="term" value="C:cytosol"/>
    <property type="evidence" value="ECO:0007669"/>
    <property type="project" value="UniProtKB-SubCell"/>
</dbReference>
<organism evidence="14 15">
    <name type="scientific">Branchiostoma belcheri</name>
    <name type="common">Amphioxus</name>
    <dbReference type="NCBI Taxonomy" id="7741"/>
    <lineage>
        <taxon>Eukaryota</taxon>
        <taxon>Metazoa</taxon>
        <taxon>Chordata</taxon>
        <taxon>Cephalochordata</taxon>
        <taxon>Leptocardii</taxon>
        <taxon>Amphioxiformes</taxon>
        <taxon>Branchiostomatidae</taxon>
        <taxon>Branchiostoma</taxon>
    </lineage>
</organism>
<dbReference type="Gene3D" id="1.25.40.20">
    <property type="entry name" value="Ankyrin repeat-containing domain"/>
    <property type="match status" value="1"/>
</dbReference>
<dbReference type="InterPro" id="IPR055414">
    <property type="entry name" value="LRR_R13L4/SHOC2-like"/>
</dbReference>
<dbReference type="InterPro" id="IPR025307">
    <property type="entry name" value="FIIND_dom"/>
</dbReference>
<evidence type="ECO:0000256" key="11">
    <source>
        <dbReference type="SAM" id="MobiDB-lite"/>
    </source>
</evidence>
<dbReference type="OrthoDB" id="10041200at2759"/>
<evidence type="ECO:0000259" key="13">
    <source>
        <dbReference type="PROSITE" id="PS51830"/>
    </source>
</evidence>
<comment type="subcellular location">
    <subcellularLocation>
        <location evidence="1">Cytoplasm</location>
        <location evidence="1">Cytosol</location>
    </subcellularLocation>
</comment>
<evidence type="ECO:0000256" key="2">
    <source>
        <dbReference type="ARBA" id="ARBA00022490"/>
    </source>
</evidence>
<evidence type="ECO:0000256" key="5">
    <source>
        <dbReference type="ARBA" id="ARBA00023907"/>
    </source>
</evidence>
<evidence type="ECO:0000256" key="7">
    <source>
        <dbReference type="ARBA" id="ARBA00029998"/>
    </source>
</evidence>
<proteinExistence type="predicted"/>
<keyword evidence="4" id="KW-0677">Repeat</keyword>
<protein>
    <recommendedName>
        <fullName evidence="5">Leucine-rich repeat protein SHOC-2</fullName>
    </recommendedName>
    <alternativeName>
        <fullName evidence="8">Protein soc-2 homolog</fullName>
    </alternativeName>
    <alternativeName>
        <fullName evidence="6 7">protein Sur-8 homolog</fullName>
    </alternativeName>
</protein>
<dbReference type="InterPro" id="IPR001611">
    <property type="entry name" value="Leu-rich_rpt"/>
</dbReference>
<feature type="repeat" description="ANK" evidence="9">
    <location>
        <begin position="8"/>
        <end position="40"/>
    </location>
</feature>
<evidence type="ECO:0000256" key="6">
    <source>
        <dbReference type="ARBA" id="ARBA00029588"/>
    </source>
</evidence>
<dbReference type="InterPro" id="IPR011029">
    <property type="entry name" value="DEATH-like_dom_sf"/>
</dbReference>
<dbReference type="Pfam" id="PF00531">
    <property type="entry name" value="Death"/>
    <property type="match status" value="2"/>
</dbReference>
<keyword evidence="2" id="KW-0963">Cytoplasm</keyword>
<dbReference type="AlphaFoldDB" id="A0A6P5A163"/>
<keyword evidence="9" id="KW-0040">ANK repeat</keyword>
<dbReference type="PROSITE" id="PS50297">
    <property type="entry name" value="ANK_REP_REGION"/>
    <property type="match status" value="1"/>
</dbReference>
<feature type="coiled-coil region" evidence="10">
    <location>
        <begin position="545"/>
        <end position="593"/>
    </location>
</feature>
<keyword evidence="14" id="KW-1185">Reference proteome</keyword>
<dbReference type="PANTHER" id="PTHR48051">
    <property type="match status" value="1"/>
</dbReference>
<keyword evidence="3" id="KW-0433">Leucine-rich repeat</keyword>
<feature type="domain" description="Death" evidence="12">
    <location>
        <begin position="667"/>
        <end position="752"/>
    </location>
</feature>
<dbReference type="InterPro" id="IPR032675">
    <property type="entry name" value="LRR_dom_sf"/>
</dbReference>
<evidence type="ECO:0000256" key="10">
    <source>
        <dbReference type="SAM" id="Coils"/>
    </source>
</evidence>
<evidence type="ECO:0000256" key="1">
    <source>
        <dbReference type="ARBA" id="ARBA00004514"/>
    </source>
</evidence>
<dbReference type="PROSITE" id="PS51450">
    <property type="entry name" value="LRR"/>
    <property type="match status" value="2"/>
</dbReference>
<dbReference type="InterPro" id="IPR050216">
    <property type="entry name" value="LRR_domain-containing"/>
</dbReference>
<dbReference type="GO" id="GO:0007165">
    <property type="term" value="P:signal transduction"/>
    <property type="evidence" value="ECO:0007669"/>
    <property type="project" value="InterPro"/>
</dbReference>
<feature type="compositionally biased region" description="Low complexity" evidence="11">
    <location>
        <begin position="466"/>
        <end position="487"/>
    </location>
</feature>
<evidence type="ECO:0000259" key="12">
    <source>
        <dbReference type="PROSITE" id="PS50017"/>
    </source>
</evidence>
<accession>A0A6P5A163</accession>
<dbReference type="Pfam" id="PF13553">
    <property type="entry name" value="FIIND"/>
    <property type="match status" value="1"/>
</dbReference>
<dbReference type="InterPro" id="IPR002110">
    <property type="entry name" value="Ankyrin_rpt"/>
</dbReference>
<feature type="region of interest" description="Disordered" evidence="11">
    <location>
        <begin position="636"/>
        <end position="661"/>
    </location>
</feature>
<dbReference type="Proteomes" id="UP000515135">
    <property type="component" value="Unplaced"/>
</dbReference>
<dbReference type="InterPro" id="IPR036770">
    <property type="entry name" value="Ankyrin_rpt-contain_sf"/>
</dbReference>
<dbReference type="SUPFAM" id="SSF52058">
    <property type="entry name" value="L domain-like"/>
    <property type="match status" value="1"/>
</dbReference>
<dbReference type="SMART" id="SM00005">
    <property type="entry name" value="DEATH"/>
    <property type="match status" value="2"/>
</dbReference>
<evidence type="ECO:0000313" key="14">
    <source>
        <dbReference type="Proteomes" id="UP000515135"/>
    </source>
</evidence>
<dbReference type="Pfam" id="PF00560">
    <property type="entry name" value="LRR_1"/>
    <property type="match status" value="2"/>
</dbReference>
<dbReference type="Pfam" id="PF13855">
    <property type="entry name" value="LRR_8"/>
    <property type="match status" value="1"/>
</dbReference>
<dbReference type="Gene3D" id="1.10.533.10">
    <property type="entry name" value="Death Domain, Fas"/>
    <property type="match status" value="3"/>
</dbReference>
<dbReference type="PROSITE" id="PS51830">
    <property type="entry name" value="FIIND"/>
    <property type="match status" value="1"/>
</dbReference>